<gene>
    <name evidence="3" type="ORF">GQ43DRAFT_431273</name>
</gene>
<keyword evidence="2" id="KW-0732">Signal</keyword>
<keyword evidence="4" id="KW-1185">Reference proteome</keyword>
<evidence type="ECO:0000313" key="4">
    <source>
        <dbReference type="Proteomes" id="UP000799536"/>
    </source>
</evidence>
<dbReference type="EMBL" id="ML993959">
    <property type="protein sequence ID" value="KAF2201847.1"/>
    <property type="molecule type" value="Genomic_DNA"/>
</dbReference>
<accession>A0A9P4MT93</accession>
<feature type="signal peptide" evidence="2">
    <location>
        <begin position="1"/>
        <end position="24"/>
    </location>
</feature>
<protein>
    <submittedName>
        <fullName evidence="3">Uncharacterized protein</fullName>
    </submittedName>
</protein>
<evidence type="ECO:0000256" key="2">
    <source>
        <dbReference type="SAM" id="SignalP"/>
    </source>
</evidence>
<feature type="region of interest" description="Disordered" evidence="1">
    <location>
        <begin position="31"/>
        <end position="55"/>
    </location>
</feature>
<evidence type="ECO:0000313" key="3">
    <source>
        <dbReference type="EMBL" id="KAF2201847.1"/>
    </source>
</evidence>
<feature type="chain" id="PRO_5040429543" evidence="2">
    <location>
        <begin position="25"/>
        <end position="100"/>
    </location>
</feature>
<proteinExistence type="predicted"/>
<comment type="caution">
    <text evidence="3">The sequence shown here is derived from an EMBL/GenBank/DDBJ whole genome shotgun (WGS) entry which is preliminary data.</text>
</comment>
<dbReference type="AlphaFoldDB" id="A0A9P4MT93"/>
<name>A0A9P4MT93_9PLEO</name>
<organism evidence="3 4">
    <name type="scientific">Delitschia confertaspora ATCC 74209</name>
    <dbReference type="NCBI Taxonomy" id="1513339"/>
    <lineage>
        <taxon>Eukaryota</taxon>
        <taxon>Fungi</taxon>
        <taxon>Dikarya</taxon>
        <taxon>Ascomycota</taxon>
        <taxon>Pezizomycotina</taxon>
        <taxon>Dothideomycetes</taxon>
        <taxon>Pleosporomycetidae</taxon>
        <taxon>Pleosporales</taxon>
        <taxon>Delitschiaceae</taxon>
        <taxon>Delitschia</taxon>
    </lineage>
</organism>
<dbReference type="Proteomes" id="UP000799536">
    <property type="component" value="Unassembled WGS sequence"/>
</dbReference>
<sequence length="100" mass="10773">MKASLLPFPLLLLLTVSILVSVEEFENPSVITSTIPQPLPPPSSKPAPASQDPPRHSVSFFLDGTLLVPAYMVEISPALCRRNLHLSKLAALAEDIEASE</sequence>
<reference evidence="3" key="1">
    <citation type="journal article" date="2020" name="Stud. Mycol.">
        <title>101 Dothideomycetes genomes: a test case for predicting lifestyles and emergence of pathogens.</title>
        <authorList>
            <person name="Haridas S."/>
            <person name="Albert R."/>
            <person name="Binder M."/>
            <person name="Bloem J."/>
            <person name="Labutti K."/>
            <person name="Salamov A."/>
            <person name="Andreopoulos B."/>
            <person name="Baker S."/>
            <person name="Barry K."/>
            <person name="Bills G."/>
            <person name="Bluhm B."/>
            <person name="Cannon C."/>
            <person name="Castanera R."/>
            <person name="Culley D."/>
            <person name="Daum C."/>
            <person name="Ezra D."/>
            <person name="Gonzalez J."/>
            <person name="Henrissat B."/>
            <person name="Kuo A."/>
            <person name="Liang C."/>
            <person name="Lipzen A."/>
            <person name="Lutzoni F."/>
            <person name="Magnuson J."/>
            <person name="Mondo S."/>
            <person name="Nolan M."/>
            <person name="Ohm R."/>
            <person name="Pangilinan J."/>
            <person name="Park H.-J."/>
            <person name="Ramirez L."/>
            <person name="Alfaro M."/>
            <person name="Sun H."/>
            <person name="Tritt A."/>
            <person name="Yoshinaga Y."/>
            <person name="Zwiers L.-H."/>
            <person name="Turgeon B."/>
            <person name="Goodwin S."/>
            <person name="Spatafora J."/>
            <person name="Crous P."/>
            <person name="Grigoriev I."/>
        </authorList>
    </citation>
    <scope>NUCLEOTIDE SEQUENCE</scope>
    <source>
        <strain evidence="3">ATCC 74209</strain>
    </source>
</reference>
<evidence type="ECO:0000256" key="1">
    <source>
        <dbReference type="SAM" id="MobiDB-lite"/>
    </source>
</evidence>